<proteinExistence type="inferred from homology"/>
<name>A0A370TKZ5_9HELO</name>
<dbReference type="InterPro" id="IPR002347">
    <property type="entry name" value="SDR_fam"/>
</dbReference>
<organism evidence="3 4">
    <name type="scientific">Venustampulla echinocandica</name>
    <dbReference type="NCBI Taxonomy" id="2656787"/>
    <lineage>
        <taxon>Eukaryota</taxon>
        <taxon>Fungi</taxon>
        <taxon>Dikarya</taxon>
        <taxon>Ascomycota</taxon>
        <taxon>Pezizomycotina</taxon>
        <taxon>Leotiomycetes</taxon>
        <taxon>Helotiales</taxon>
        <taxon>Pleuroascaceae</taxon>
        <taxon>Venustampulla</taxon>
    </lineage>
</organism>
<dbReference type="OrthoDB" id="37659at2759"/>
<dbReference type="STRING" id="2656787.A0A370TKZ5"/>
<dbReference type="GO" id="GO:0016616">
    <property type="term" value="F:oxidoreductase activity, acting on the CH-OH group of donors, NAD or NADP as acceptor"/>
    <property type="evidence" value="ECO:0007669"/>
    <property type="project" value="TreeGrafter"/>
</dbReference>
<dbReference type="RefSeq" id="XP_031868855.1">
    <property type="nucleotide sequence ID" value="XM_032015434.1"/>
</dbReference>
<dbReference type="EMBL" id="NPIC01000005">
    <property type="protein sequence ID" value="RDL36199.1"/>
    <property type="molecule type" value="Genomic_DNA"/>
</dbReference>
<dbReference type="GO" id="GO:0005737">
    <property type="term" value="C:cytoplasm"/>
    <property type="evidence" value="ECO:0007669"/>
    <property type="project" value="TreeGrafter"/>
</dbReference>
<protein>
    <submittedName>
        <fullName evidence="3">Putative 15-hydroxyprostaglandin dehydrogenase</fullName>
    </submittedName>
</protein>
<dbReference type="PANTHER" id="PTHR44229:SF4">
    <property type="entry name" value="15-HYDROXYPROSTAGLANDIN DEHYDROGENASE [NAD(+)]"/>
    <property type="match status" value="1"/>
</dbReference>
<dbReference type="Gene3D" id="3.40.50.720">
    <property type="entry name" value="NAD(P)-binding Rossmann-like Domain"/>
    <property type="match status" value="1"/>
</dbReference>
<sequence>MTVGDFPLNNKIVVVTGGGSGLSFNFAQLAVAQNNKVIIADLRLTPEAGDFVKKHELSKTVIFTKCNVAVWKEMQNLITMSEEEFGDVPDVYVAGAGIFEKPEISFFEDQEEDHYSLMDVNASHPIKLTRIGMKASIPRNKKMVMCIVASMAGLYPLYPSPVYNASKHAVVGFVKCMKPADIEENIKIVAVCPGLVATPLWTDDIKPQWSYDQSQALSGMEVAETIMELVQEGKYEGGTVMTHTPYAGKKPEEFVDIEALFAPLREASYAPVRACLKKERGTHANGTPSTNGPA</sequence>
<evidence type="ECO:0000256" key="2">
    <source>
        <dbReference type="ARBA" id="ARBA00023002"/>
    </source>
</evidence>
<dbReference type="Pfam" id="PF00106">
    <property type="entry name" value="adh_short"/>
    <property type="match status" value="1"/>
</dbReference>
<dbReference type="AlphaFoldDB" id="A0A370TKZ5"/>
<keyword evidence="2" id="KW-0560">Oxidoreductase</keyword>
<evidence type="ECO:0000313" key="3">
    <source>
        <dbReference type="EMBL" id="RDL36199.1"/>
    </source>
</evidence>
<keyword evidence="4" id="KW-1185">Reference proteome</keyword>
<reference evidence="3 4" key="1">
    <citation type="journal article" date="2018" name="IMA Fungus">
        <title>IMA Genome-F 9: Draft genome sequence of Annulohypoxylon stygium, Aspergillus mulundensis, Berkeleyomyces basicola (syn. Thielaviopsis basicola), Ceratocystis smalleyi, two Cercospora beticola strains, Coleophoma cylindrospora, Fusarium fracticaudum, Phialophora cf. hyalina, and Morchella septimelata.</title>
        <authorList>
            <person name="Wingfield B.D."/>
            <person name="Bills G.F."/>
            <person name="Dong Y."/>
            <person name="Huang W."/>
            <person name="Nel W.J."/>
            <person name="Swalarsk-Parry B.S."/>
            <person name="Vaghefi N."/>
            <person name="Wilken P.M."/>
            <person name="An Z."/>
            <person name="de Beer Z.W."/>
            <person name="De Vos L."/>
            <person name="Chen L."/>
            <person name="Duong T.A."/>
            <person name="Gao Y."/>
            <person name="Hammerbacher A."/>
            <person name="Kikkert J.R."/>
            <person name="Li Y."/>
            <person name="Li H."/>
            <person name="Li K."/>
            <person name="Li Q."/>
            <person name="Liu X."/>
            <person name="Ma X."/>
            <person name="Naidoo K."/>
            <person name="Pethybridge S.J."/>
            <person name="Sun J."/>
            <person name="Steenkamp E.T."/>
            <person name="van der Nest M.A."/>
            <person name="van Wyk S."/>
            <person name="Wingfield M.J."/>
            <person name="Xiong C."/>
            <person name="Yue Q."/>
            <person name="Zhang X."/>
        </authorList>
    </citation>
    <scope>NUCLEOTIDE SEQUENCE [LARGE SCALE GENOMIC DNA]</scope>
    <source>
        <strain evidence="3 4">BP 5553</strain>
    </source>
</reference>
<dbReference type="PRINTS" id="PR00081">
    <property type="entry name" value="GDHRDH"/>
</dbReference>
<dbReference type="Proteomes" id="UP000254866">
    <property type="component" value="Unassembled WGS sequence"/>
</dbReference>
<dbReference type="PANTHER" id="PTHR44229">
    <property type="entry name" value="15-HYDROXYPROSTAGLANDIN DEHYDROGENASE [NAD(+)]"/>
    <property type="match status" value="1"/>
</dbReference>
<accession>A0A370TKZ5</accession>
<comment type="similarity">
    <text evidence="1">Belongs to the short-chain dehydrogenases/reductases (SDR) family.</text>
</comment>
<evidence type="ECO:0000313" key="4">
    <source>
        <dbReference type="Proteomes" id="UP000254866"/>
    </source>
</evidence>
<dbReference type="GeneID" id="43599660"/>
<dbReference type="InterPro" id="IPR036291">
    <property type="entry name" value="NAD(P)-bd_dom_sf"/>
</dbReference>
<comment type="caution">
    <text evidence="3">The sequence shown here is derived from an EMBL/GenBank/DDBJ whole genome shotgun (WGS) entry which is preliminary data.</text>
</comment>
<gene>
    <name evidence="3" type="ORF">BP5553_06811</name>
</gene>
<dbReference type="SUPFAM" id="SSF51735">
    <property type="entry name" value="NAD(P)-binding Rossmann-fold domains"/>
    <property type="match status" value="1"/>
</dbReference>
<evidence type="ECO:0000256" key="1">
    <source>
        <dbReference type="ARBA" id="ARBA00006484"/>
    </source>
</evidence>